<feature type="signal peptide" evidence="1">
    <location>
        <begin position="1"/>
        <end position="18"/>
    </location>
</feature>
<accession>A0ABQ7Q1F3</accession>
<comment type="caution">
    <text evidence="2">The sequence shown here is derived from an EMBL/GenBank/DDBJ whole genome shotgun (WGS) entry which is preliminary data.</text>
</comment>
<dbReference type="Gene3D" id="3.30.30.10">
    <property type="entry name" value="Knottin, scorpion toxin-like"/>
    <property type="match status" value="1"/>
</dbReference>
<keyword evidence="3" id="KW-1185">Reference proteome</keyword>
<organism evidence="2 3">
    <name type="scientific">Plutella xylostella</name>
    <name type="common">Diamondback moth</name>
    <name type="synonym">Plutella maculipennis</name>
    <dbReference type="NCBI Taxonomy" id="51655"/>
    <lineage>
        <taxon>Eukaryota</taxon>
        <taxon>Metazoa</taxon>
        <taxon>Ecdysozoa</taxon>
        <taxon>Arthropoda</taxon>
        <taxon>Hexapoda</taxon>
        <taxon>Insecta</taxon>
        <taxon>Pterygota</taxon>
        <taxon>Neoptera</taxon>
        <taxon>Endopterygota</taxon>
        <taxon>Lepidoptera</taxon>
        <taxon>Glossata</taxon>
        <taxon>Ditrysia</taxon>
        <taxon>Yponomeutoidea</taxon>
        <taxon>Plutellidae</taxon>
        <taxon>Plutella</taxon>
    </lineage>
</organism>
<dbReference type="Proteomes" id="UP000823941">
    <property type="component" value="Chromosome 23"/>
</dbReference>
<evidence type="ECO:0000313" key="2">
    <source>
        <dbReference type="EMBL" id="KAG7299065.1"/>
    </source>
</evidence>
<reference evidence="2 3" key="1">
    <citation type="submission" date="2021-06" db="EMBL/GenBank/DDBJ databases">
        <title>A haploid diamondback moth (Plutella xylostella L.) genome assembly resolves 31 chromosomes and identifies a diamide resistance mutation.</title>
        <authorList>
            <person name="Ward C.M."/>
            <person name="Perry K.D."/>
            <person name="Baker G."/>
            <person name="Powis K."/>
            <person name="Heckel D.G."/>
            <person name="Baxter S.W."/>
        </authorList>
    </citation>
    <scope>NUCLEOTIDE SEQUENCE [LARGE SCALE GENOMIC DNA]</scope>
    <source>
        <strain evidence="2 3">LV</strain>
        <tissue evidence="2">Single pupa</tissue>
    </source>
</reference>
<gene>
    <name evidence="2" type="ORF">JYU34_017540</name>
</gene>
<dbReference type="EMBL" id="JAHIBW010000023">
    <property type="protein sequence ID" value="KAG7299065.1"/>
    <property type="molecule type" value="Genomic_DNA"/>
</dbReference>
<feature type="chain" id="PRO_5046025028" evidence="1">
    <location>
        <begin position="19"/>
        <end position="184"/>
    </location>
</feature>
<evidence type="ECO:0000313" key="3">
    <source>
        <dbReference type="Proteomes" id="UP000823941"/>
    </source>
</evidence>
<protein>
    <submittedName>
        <fullName evidence="2">Uncharacterized protein</fullName>
    </submittedName>
</protein>
<evidence type="ECO:0000256" key="1">
    <source>
        <dbReference type="SAM" id="SignalP"/>
    </source>
</evidence>
<proteinExistence type="predicted"/>
<sequence>MFLVNFLLIVLYFRIVSTLSLGINEERIPPPAPTTKMPHKFGGTDIKMIRTKCKTRVCEAMCHLSHFDGGTCFGNNYCHCYIHSHQSIHHGEGQLEVATAIKKKGQKPHYMKALNKDLQKLKVLKGSLRLRYRPGTTCKHGQCERKCWILDYEKGECAGKTDCYCFHDHLHSDNRKINKLRSYA</sequence>
<name>A0ABQ7Q1F3_PLUXY</name>
<dbReference type="InterPro" id="IPR036574">
    <property type="entry name" value="Scorpion_toxin-like_sf"/>
</dbReference>
<keyword evidence="1" id="KW-0732">Signal</keyword>